<dbReference type="Proteomes" id="UP001597469">
    <property type="component" value="Unassembled WGS sequence"/>
</dbReference>
<evidence type="ECO:0000259" key="1">
    <source>
        <dbReference type="Pfam" id="PF00535"/>
    </source>
</evidence>
<reference evidence="3" key="1">
    <citation type="journal article" date="2019" name="Int. J. Syst. Evol. Microbiol.">
        <title>The Global Catalogue of Microorganisms (GCM) 10K type strain sequencing project: providing services to taxonomists for standard genome sequencing and annotation.</title>
        <authorList>
            <consortium name="The Broad Institute Genomics Platform"/>
            <consortium name="The Broad Institute Genome Sequencing Center for Infectious Disease"/>
            <person name="Wu L."/>
            <person name="Ma J."/>
        </authorList>
    </citation>
    <scope>NUCLEOTIDE SEQUENCE [LARGE SCALE GENOMIC DNA]</scope>
    <source>
        <strain evidence="3">KCTC 42805</strain>
    </source>
</reference>
<dbReference type="InterPro" id="IPR001173">
    <property type="entry name" value="Glyco_trans_2-like"/>
</dbReference>
<comment type="caution">
    <text evidence="2">The sequence shown here is derived from an EMBL/GenBank/DDBJ whole genome shotgun (WGS) entry which is preliminary data.</text>
</comment>
<dbReference type="InterPro" id="IPR029044">
    <property type="entry name" value="Nucleotide-diphossugar_trans"/>
</dbReference>
<accession>A0ABW5M3M1</accession>
<sequence length="228" mass="25268">MNSILVIIPAFNEENSVGNVVRDIPAGLVDEVVVVNNNSNDQTAVEAARAGATVLNEPIQGYGRACLRGIAYAQNRQQKPDVVVFLDADYSDYPGEMTTLLAPILADKVDMVIGSRALGNRQRGSMTPQQLFGNWLATSLLRWLYGVRYTDLGPFRAIRFESLLALNMQDTTYGWTVEMQLKAAKQGLRITEVPVNYRKRIGFSKISGTVKGTVLAGYKIITTIFKYW</sequence>
<dbReference type="PANTHER" id="PTHR48090:SF7">
    <property type="entry name" value="RFBJ PROTEIN"/>
    <property type="match status" value="1"/>
</dbReference>
<dbReference type="RefSeq" id="WP_381523324.1">
    <property type="nucleotide sequence ID" value="NZ_JBHULN010000007.1"/>
</dbReference>
<gene>
    <name evidence="2" type="ORF">ACFSUS_13325</name>
</gene>
<dbReference type="InterPro" id="IPR050256">
    <property type="entry name" value="Glycosyltransferase_2"/>
</dbReference>
<keyword evidence="3" id="KW-1185">Reference proteome</keyword>
<protein>
    <submittedName>
        <fullName evidence="2">Glycosyltransferase family 2 protein</fullName>
    </submittedName>
</protein>
<dbReference type="EMBL" id="JBHULN010000007">
    <property type="protein sequence ID" value="MFD2571620.1"/>
    <property type="molecule type" value="Genomic_DNA"/>
</dbReference>
<evidence type="ECO:0000313" key="2">
    <source>
        <dbReference type="EMBL" id="MFD2571620.1"/>
    </source>
</evidence>
<dbReference type="Pfam" id="PF00535">
    <property type="entry name" value="Glycos_transf_2"/>
    <property type="match status" value="1"/>
</dbReference>
<organism evidence="2 3">
    <name type="scientific">Spirosoma soli</name>
    <dbReference type="NCBI Taxonomy" id="1770529"/>
    <lineage>
        <taxon>Bacteria</taxon>
        <taxon>Pseudomonadati</taxon>
        <taxon>Bacteroidota</taxon>
        <taxon>Cytophagia</taxon>
        <taxon>Cytophagales</taxon>
        <taxon>Cytophagaceae</taxon>
        <taxon>Spirosoma</taxon>
    </lineage>
</organism>
<dbReference type="Gene3D" id="3.90.550.10">
    <property type="entry name" value="Spore Coat Polysaccharide Biosynthesis Protein SpsA, Chain A"/>
    <property type="match status" value="1"/>
</dbReference>
<feature type="domain" description="Glycosyltransferase 2-like" evidence="1">
    <location>
        <begin position="6"/>
        <end position="163"/>
    </location>
</feature>
<name>A0ABW5M3M1_9BACT</name>
<dbReference type="PANTHER" id="PTHR48090">
    <property type="entry name" value="UNDECAPRENYL-PHOSPHATE 4-DEOXY-4-FORMAMIDO-L-ARABINOSE TRANSFERASE-RELATED"/>
    <property type="match status" value="1"/>
</dbReference>
<proteinExistence type="predicted"/>
<evidence type="ECO:0000313" key="3">
    <source>
        <dbReference type="Proteomes" id="UP001597469"/>
    </source>
</evidence>
<dbReference type="CDD" id="cd04179">
    <property type="entry name" value="DPM_DPG-synthase_like"/>
    <property type="match status" value="1"/>
</dbReference>
<dbReference type="SUPFAM" id="SSF53448">
    <property type="entry name" value="Nucleotide-diphospho-sugar transferases"/>
    <property type="match status" value="1"/>
</dbReference>